<proteinExistence type="inferred from homology"/>
<evidence type="ECO:0000256" key="7">
    <source>
        <dbReference type="ARBA" id="ARBA00023136"/>
    </source>
</evidence>
<comment type="subcellular location">
    <subcellularLocation>
        <location evidence="1">Cell membrane</location>
        <topology evidence="1">Peripheral membrane protein</topology>
    </subcellularLocation>
</comment>
<protein>
    <submittedName>
        <fullName evidence="11">ABC transporter ATP-binding protein</fullName>
    </submittedName>
    <submittedName>
        <fullName evidence="10">ATP-binding cassette domain-containing protein</fullName>
    </submittedName>
    <submittedName>
        <fullName evidence="9">Oligopeptide transport ATP-binding protein OppD</fullName>
    </submittedName>
</protein>
<dbReference type="PROSITE" id="PS50893">
    <property type="entry name" value="ABC_TRANSPORTER_2"/>
    <property type="match status" value="1"/>
</dbReference>
<keyword evidence="6 9" id="KW-0067">ATP-binding</keyword>
<keyword evidence="3" id="KW-0813">Transport</keyword>
<accession>A0A1W7AA06</accession>
<dbReference type="GO" id="GO:0016887">
    <property type="term" value="F:ATP hydrolysis activity"/>
    <property type="evidence" value="ECO:0007669"/>
    <property type="project" value="InterPro"/>
</dbReference>
<evidence type="ECO:0000259" key="8">
    <source>
        <dbReference type="PROSITE" id="PS50893"/>
    </source>
</evidence>
<dbReference type="Pfam" id="PF00005">
    <property type="entry name" value="ABC_tran"/>
    <property type="match status" value="1"/>
</dbReference>
<keyword evidence="4" id="KW-1003">Cell membrane</keyword>
<reference evidence="9" key="2">
    <citation type="submission" date="2017-04" db="EMBL/GenBank/DDBJ databases">
        <authorList>
            <person name="Afonso C.L."/>
            <person name="Miller P.J."/>
            <person name="Scott M.A."/>
            <person name="Spackman E."/>
            <person name="Goraichik I."/>
            <person name="Dimitrov K.M."/>
            <person name="Suarez D.L."/>
            <person name="Swayne D.E."/>
        </authorList>
    </citation>
    <scope>NUCLEOTIDE SEQUENCE</scope>
    <source>
        <strain evidence="9">KM45013</strain>
    </source>
</reference>
<dbReference type="EMBL" id="CP021059">
    <property type="protein sequence ID" value="ARQ06475.1"/>
    <property type="molecule type" value="Genomic_DNA"/>
</dbReference>
<dbReference type="PANTHER" id="PTHR43297">
    <property type="entry name" value="OLIGOPEPTIDE TRANSPORT ATP-BINDING PROTEIN APPD"/>
    <property type="match status" value="1"/>
</dbReference>
<name>A0A1W7AA06_9STAP</name>
<evidence type="ECO:0000256" key="2">
    <source>
        <dbReference type="ARBA" id="ARBA00005417"/>
    </source>
</evidence>
<dbReference type="RefSeq" id="WP_086042141.1">
    <property type="nucleotide sequence ID" value="NZ_CBCRZA010000001.1"/>
</dbReference>
<keyword evidence="12" id="KW-1185">Reference proteome</keyword>
<evidence type="ECO:0000256" key="1">
    <source>
        <dbReference type="ARBA" id="ARBA00004202"/>
    </source>
</evidence>
<evidence type="ECO:0000313" key="12">
    <source>
        <dbReference type="Proteomes" id="UP000194154"/>
    </source>
</evidence>
<keyword evidence="5" id="KW-0547">Nucleotide-binding</keyword>
<evidence type="ECO:0000256" key="5">
    <source>
        <dbReference type="ARBA" id="ARBA00022741"/>
    </source>
</evidence>
<dbReference type="GO" id="GO:0015833">
    <property type="term" value="P:peptide transport"/>
    <property type="evidence" value="ECO:0007669"/>
    <property type="project" value="InterPro"/>
</dbReference>
<dbReference type="Proteomes" id="UP000294865">
    <property type="component" value="Unassembled WGS sequence"/>
</dbReference>
<organism evidence="9 12">
    <name type="scientific">Macrococcoides canis</name>
    <dbReference type="NCBI Taxonomy" id="1855823"/>
    <lineage>
        <taxon>Bacteria</taxon>
        <taxon>Bacillati</taxon>
        <taxon>Bacillota</taxon>
        <taxon>Bacilli</taxon>
        <taxon>Bacillales</taxon>
        <taxon>Staphylococcaceae</taxon>
        <taxon>Macrococcoides</taxon>
    </lineage>
</organism>
<dbReference type="GeneID" id="35294962"/>
<evidence type="ECO:0000256" key="3">
    <source>
        <dbReference type="ARBA" id="ARBA00022448"/>
    </source>
</evidence>
<dbReference type="FunFam" id="3.40.50.300:FF:000016">
    <property type="entry name" value="Oligopeptide ABC transporter ATP-binding component"/>
    <property type="match status" value="1"/>
</dbReference>
<dbReference type="Proteomes" id="UP000194154">
    <property type="component" value="Chromosome"/>
</dbReference>
<evidence type="ECO:0000313" key="13">
    <source>
        <dbReference type="Proteomes" id="UP000294865"/>
    </source>
</evidence>
<dbReference type="Pfam" id="PF08352">
    <property type="entry name" value="oligo_HPY"/>
    <property type="match status" value="1"/>
</dbReference>
<dbReference type="InterPro" id="IPR003593">
    <property type="entry name" value="AAA+_ATPase"/>
</dbReference>
<dbReference type="InterPro" id="IPR013563">
    <property type="entry name" value="Oligopep_ABC_C"/>
</dbReference>
<dbReference type="CDD" id="cd03257">
    <property type="entry name" value="ABC_NikE_OppD_transporters"/>
    <property type="match status" value="1"/>
</dbReference>
<dbReference type="GO" id="GO:0005886">
    <property type="term" value="C:plasma membrane"/>
    <property type="evidence" value="ECO:0007669"/>
    <property type="project" value="UniProtKB-SubCell"/>
</dbReference>
<dbReference type="Proteomes" id="UP000501122">
    <property type="component" value="Chromosome"/>
</dbReference>
<dbReference type="SMART" id="SM00382">
    <property type="entry name" value="AAA"/>
    <property type="match status" value="1"/>
</dbReference>
<dbReference type="Gene3D" id="3.40.50.300">
    <property type="entry name" value="P-loop containing nucleotide triphosphate hydrolases"/>
    <property type="match status" value="1"/>
</dbReference>
<evidence type="ECO:0000256" key="4">
    <source>
        <dbReference type="ARBA" id="ARBA00022475"/>
    </source>
</evidence>
<reference evidence="11 13" key="3">
    <citation type="submission" date="2019-01" db="EMBL/GenBank/DDBJ databases">
        <title>Draft genome sequences of Macrococcus caseolyticus, Macrococcus canis, Macrococcus bohemicus and Macrococcus goetzii.</title>
        <authorList>
            <person name="Mazhar S."/>
            <person name="Altermann E."/>
            <person name="Hill C."/>
            <person name="Mcauliffe O."/>
        </authorList>
    </citation>
    <scope>NUCLEOTIDE SEQUENCE [LARGE SCALE GENOMIC DNA]</scope>
    <source>
        <strain evidence="11 13">DPC7162</strain>
    </source>
</reference>
<reference evidence="9 12" key="1">
    <citation type="journal article" date="2017" name="Int. J. Syst. Evol. Microbiol.">
        <title>Macrococcus canis sp. nov., a skin bacterium associated with infections in dogs.</title>
        <authorList>
            <person name="Gobeli Brawand S."/>
            <person name="Cotting K."/>
            <person name="Gomez-Sanz E."/>
            <person name="Collaud A."/>
            <person name="Thomann A."/>
            <person name="Brodard I."/>
            <person name="Rodriguez-Campos S."/>
            <person name="Strauss C."/>
            <person name="Perreten V."/>
        </authorList>
    </citation>
    <scope>NUCLEOTIDE SEQUENCE [LARGE SCALE GENOMIC DNA]</scope>
    <source>
        <strain evidence="9 12">KM45013</strain>
    </source>
</reference>
<dbReference type="OrthoDB" id="9802264at2"/>
<evidence type="ECO:0000313" key="10">
    <source>
        <dbReference type="EMBL" id="QIH77903.1"/>
    </source>
</evidence>
<dbReference type="AlphaFoldDB" id="A0A1W7AA06"/>
<dbReference type="PANTHER" id="PTHR43297:SF2">
    <property type="entry name" value="DIPEPTIDE TRANSPORT ATP-BINDING PROTEIN DPPD"/>
    <property type="match status" value="1"/>
</dbReference>
<feature type="domain" description="ABC transporter" evidence="8">
    <location>
        <begin position="7"/>
        <end position="258"/>
    </location>
</feature>
<dbReference type="SUPFAM" id="SSF52540">
    <property type="entry name" value="P-loop containing nucleoside triphosphate hydrolases"/>
    <property type="match status" value="1"/>
</dbReference>
<reference evidence="10" key="4">
    <citation type="journal article" date="2020" name="Antimicrob. Agents Chemother.">
        <title>The novel macrolide resistance genes mef(D), msr(F) and msr(H) are present on resistance islands in Macrococcus canis, Macrococcus caseolyticus and Staphylococcus aureus.</title>
        <authorList>
            <person name="Schwendener S."/>
            <person name="Dona V."/>
            <person name="Perreten V."/>
        </authorList>
    </citation>
    <scope>NUCLEOTIDE SEQUENCE</scope>
    <source>
        <strain evidence="10">Epi0076A</strain>
    </source>
</reference>
<dbReference type="GO" id="GO:0005524">
    <property type="term" value="F:ATP binding"/>
    <property type="evidence" value="ECO:0007669"/>
    <property type="project" value="UniProtKB-KW"/>
</dbReference>
<dbReference type="InterPro" id="IPR003439">
    <property type="entry name" value="ABC_transporter-like_ATP-bd"/>
</dbReference>
<keyword evidence="7" id="KW-0472">Membrane</keyword>
<dbReference type="InterPro" id="IPR027417">
    <property type="entry name" value="P-loop_NTPase"/>
</dbReference>
<evidence type="ECO:0000313" key="11">
    <source>
        <dbReference type="EMBL" id="TDM17462.1"/>
    </source>
</evidence>
<sequence>MSERRIIEVNDLKVGFDIKGKFYNAVDGVSFNIDRGEVMGIVGESGCGKSVLSMSLMKLLPEKISRISGGEIIYKGERIDEKSEQEINKFRGKEISMIFQEPMTSLNPVFTIGNQLIEMIQLHLKLDKQQARERAIELLRQVGIPRADKIVDEYPHQLSGGMRQRVMIALAISCMPSLLIADEPTTALDVTVQAQILELLKDVQTKTEMSIIFISHDLGVISEVCDTVAVMYAGRIIEKAKVSEVFKNPKHPYTQLLLKSIPKLDEEVERLETIKGIVPSITELRTEGCRFAERCPFAMDHCYTTTPKASEFEEGHIAYCHLYNDVKEEVVK</sequence>
<dbReference type="KEGG" id="mcak:MCCS_08270"/>
<dbReference type="InterPro" id="IPR050388">
    <property type="entry name" value="ABC_Ni/Peptide_Import"/>
</dbReference>
<dbReference type="STRING" id="1855823.MCCS_08270"/>
<dbReference type="PROSITE" id="PS00211">
    <property type="entry name" value="ABC_TRANSPORTER_1"/>
    <property type="match status" value="1"/>
</dbReference>
<gene>
    <name evidence="9" type="primary">oppD</name>
    <name evidence="11" type="ORF">ETI04_06065</name>
    <name evidence="10" type="ORF">GTN30_04405</name>
    <name evidence="9" type="ORF">MCCS_08270</name>
</gene>
<dbReference type="NCBIfam" id="TIGR01727">
    <property type="entry name" value="oligo_HPY"/>
    <property type="match status" value="1"/>
</dbReference>
<dbReference type="EMBL" id="CP047363">
    <property type="protein sequence ID" value="QIH77903.1"/>
    <property type="molecule type" value="Genomic_DNA"/>
</dbReference>
<comment type="similarity">
    <text evidence="2">Belongs to the ABC transporter superfamily.</text>
</comment>
<dbReference type="InterPro" id="IPR017871">
    <property type="entry name" value="ABC_transporter-like_CS"/>
</dbReference>
<evidence type="ECO:0000256" key="6">
    <source>
        <dbReference type="ARBA" id="ARBA00022840"/>
    </source>
</evidence>
<evidence type="ECO:0000313" key="9">
    <source>
        <dbReference type="EMBL" id="ARQ06475.1"/>
    </source>
</evidence>
<dbReference type="EMBL" id="SDQG01000002">
    <property type="protein sequence ID" value="TDM17462.1"/>
    <property type="molecule type" value="Genomic_DNA"/>
</dbReference>